<gene>
    <name evidence="4" type="ORF">GH807_01270</name>
</gene>
<sequence>MDDGLKDFDQVTPTLTFDPFDEGKSPVVNQKNQMATEDKIFDEARLSPEEQKMVNEFAEKIDLSNSALIMQYGVGAQKKIAEFSETALSNVRTKDLGEVGKMLGDMVSELRNFESAEEEKGFFGFFKKNANKISSMQVKYAAAETNINRICESLEKHQVQLMKDVAMMDKLYEVNKTYFKELSMYILAGKKKIQLIQSTDLPALIQKSQMSGLPEDAQAVNDFSAMANRFEKKLHDLELTRLISIQMAPQIRLVQNNDTLMAEKIQSSIVNTIPLWKSQMVLALGVAHSGEAARAQRQVTDMTNQLLRKNAETLKMETINTAKESERGIVDIETLKITNESLITTFDEVLKIQDEGRQKRKSAEAELQKLENDLKLKMLEIRR</sequence>
<reference evidence="4 5" key="1">
    <citation type="journal article" date="2020" name="mSystems">
        <title>Defining Genomic and Predicted Metabolic Features of the Acetobacterium Genus.</title>
        <authorList>
            <person name="Ross D.E."/>
            <person name="Marshall C.W."/>
            <person name="Gulliver D."/>
            <person name="May H.D."/>
            <person name="Norman R.S."/>
        </authorList>
    </citation>
    <scope>NUCLEOTIDE SEQUENCE [LARGE SCALE GENOMIC DNA]</scope>
    <source>
        <strain evidence="4 5">DSM 9173</strain>
    </source>
</reference>
<organism evidence="4 5">
    <name type="scientific">Acetobacterium tundrae</name>
    <dbReference type="NCBI Taxonomy" id="132932"/>
    <lineage>
        <taxon>Bacteria</taxon>
        <taxon>Bacillati</taxon>
        <taxon>Bacillota</taxon>
        <taxon>Clostridia</taxon>
        <taxon>Eubacteriales</taxon>
        <taxon>Eubacteriaceae</taxon>
        <taxon>Acetobacterium</taxon>
    </lineage>
</organism>
<dbReference type="PANTHER" id="PTHR38432:SF1">
    <property type="entry name" value="TELA-LIKE PROTEIN SAOUHSC_01408"/>
    <property type="match status" value="1"/>
</dbReference>
<protein>
    <submittedName>
        <fullName evidence="4">Toxic anion resistance protein</fullName>
    </submittedName>
</protein>
<dbReference type="RefSeq" id="WP_148601943.1">
    <property type="nucleotide sequence ID" value="NZ_RXYB01000001.1"/>
</dbReference>
<dbReference type="PANTHER" id="PTHR38432">
    <property type="entry name" value="TELA-LIKE PROTEIN SAOUHSC_01408"/>
    <property type="match status" value="1"/>
</dbReference>
<dbReference type="PIRSF" id="PIRSF026508">
    <property type="entry name" value="TelA"/>
    <property type="match status" value="1"/>
</dbReference>
<dbReference type="InterPro" id="IPR008863">
    <property type="entry name" value="Toxic_anion-R_TelA"/>
</dbReference>
<evidence type="ECO:0000256" key="3">
    <source>
        <dbReference type="SAM" id="Coils"/>
    </source>
</evidence>
<evidence type="ECO:0000313" key="5">
    <source>
        <dbReference type="Proteomes" id="UP000653358"/>
    </source>
</evidence>
<evidence type="ECO:0000256" key="1">
    <source>
        <dbReference type="ARBA" id="ARBA00005541"/>
    </source>
</evidence>
<dbReference type="EMBL" id="WJBB01000001">
    <property type="protein sequence ID" value="MBC3795682.1"/>
    <property type="molecule type" value="Genomic_DNA"/>
</dbReference>
<dbReference type="Proteomes" id="UP000653358">
    <property type="component" value="Unassembled WGS sequence"/>
</dbReference>
<evidence type="ECO:0000313" key="4">
    <source>
        <dbReference type="EMBL" id="MBC3795682.1"/>
    </source>
</evidence>
<keyword evidence="5" id="KW-1185">Reference proteome</keyword>
<name>A0ABR6WGS3_9FIRM</name>
<comment type="similarity">
    <text evidence="1 2">Belongs to the TelA family.</text>
</comment>
<evidence type="ECO:0000256" key="2">
    <source>
        <dbReference type="PIRNR" id="PIRNR026508"/>
    </source>
</evidence>
<comment type="caution">
    <text evidence="4">The sequence shown here is derived from an EMBL/GenBank/DDBJ whole genome shotgun (WGS) entry which is preliminary data.</text>
</comment>
<keyword evidence="3" id="KW-0175">Coiled coil</keyword>
<dbReference type="Pfam" id="PF05816">
    <property type="entry name" value="TelA"/>
    <property type="match status" value="1"/>
</dbReference>
<feature type="coiled-coil region" evidence="3">
    <location>
        <begin position="353"/>
        <end position="380"/>
    </location>
</feature>
<accession>A0ABR6WGS3</accession>
<proteinExistence type="inferred from homology"/>